<feature type="domain" description="AAA+ ATPase" evidence="2">
    <location>
        <begin position="51"/>
        <end position="266"/>
    </location>
</feature>
<gene>
    <name evidence="3" type="ORF">GCM10010468_11380</name>
</gene>
<proteinExistence type="predicted"/>
<evidence type="ECO:0000259" key="2">
    <source>
        <dbReference type="SMART" id="SM00382"/>
    </source>
</evidence>
<evidence type="ECO:0000313" key="3">
    <source>
        <dbReference type="EMBL" id="GAA3199274.1"/>
    </source>
</evidence>
<dbReference type="Proteomes" id="UP001501237">
    <property type="component" value="Unassembled WGS sequence"/>
</dbReference>
<dbReference type="InterPro" id="IPR052026">
    <property type="entry name" value="ExeA_AAA_ATPase_DNA-bind"/>
</dbReference>
<organism evidence="3 4">
    <name type="scientific">Actinocorallia longicatena</name>
    <dbReference type="NCBI Taxonomy" id="111803"/>
    <lineage>
        <taxon>Bacteria</taxon>
        <taxon>Bacillati</taxon>
        <taxon>Actinomycetota</taxon>
        <taxon>Actinomycetes</taxon>
        <taxon>Streptosporangiales</taxon>
        <taxon>Thermomonosporaceae</taxon>
        <taxon>Actinocorallia</taxon>
    </lineage>
</organism>
<evidence type="ECO:0000256" key="1">
    <source>
        <dbReference type="SAM" id="MobiDB-lite"/>
    </source>
</evidence>
<reference evidence="4" key="1">
    <citation type="journal article" date="2019" name="Int. J. Syst. Evol. Microbiol.">
        <title>The Global Catalogue of Microorganisms (GCM) 10K type strain sequencing project: providing services to taxonomists for standard genome sequencing and annotation.</title>
        <authorList>
            <consortium name="The Broad Institute Genomics Platform"/>
            <consortium name="The Broad Institute Genome Sequencing Center for Infectious Disease"/>
            <person name="Wu L."/>
            <person name="Ma J."/>
        </authorList>
    </citation>
    <scope>NUCLEOTIDE SEQUENCE [LARGE SCALE GENOMIC DNA]</scope>
    <source>
        <strain evidence="4">JCM 9377</strain>
    </source>
</reference>
<name>A0ABP6Q0Y4_9ACTN</name>
<dbReference type="EMBL" id="BAAAUV010000003">
    <property type="protein sequence ID" value="GAA3199274.1"/>
    <property type="molecule type" value="Genomic_DNA"/>
</dbReference>
<dbReference type="PANTHER" id="PTHR35894:SF5">
    <property type="entry name" value="MU-LIKE PROPHAGE FLUMU DNA TRANSPOSITION PROTEIN B"/>
    <property type="match status" value="1"/>
</dbReference>
<protein>
    <recommendedName>
        <fullName evidence="2">AAA+ ATPase domain-containing protein</fullName>
    </recommendedName>
</protein>
<dbReference type="SUPFAM" id="SSF52540">
    <property type="entry name" value="P-loop containing nucleoside triphosphate hydrolases"/>
    <property type="match status" value="1"/>
</dbReference>
<sequence>MTMSGAAAPGPNPFPFSGTARVGQTAVTTLTEAIGFTLTQAAGFVNGAGSGGRILAVVGGPGSGKTHLAAELHRLDGDVRFVYLDALLDGVLALYRHGFVRQLDLGEAVAAVSRHYAEVVAEELGDSPFTAELVASLRSGAADPQVVVEEIGLMAGRLRRTLRQRLHALTGDESLGAAFALLLVPDLRSSVWEWLSGNPPTAPLRERGVTASIGDDGLALTAMGAFLKLFGTVGRRLMVVVDGLDDPLPQRVRPGFRRLLDMCTGPDVFLVLCCTGEFLRSLGQDVRQRIDTTVALQPLAGPEVEQLVHDHTGGTGFPVELVPEIARLTGGNARWIIRLCHRAYELAASGEVTPRRLRRAAEQVMAGSIAPDLHGEISRILDDEGSPYLAGIDVDDREGARADFWIAVGDDGAGCAIIVSGSVFQSAEAAALESRAAGLHKIPGQRVLLVVNGEIAPDLTGLGPSFDSVPLLYHPATFATELIELVRRMTRGLEEERERRLMREIHDAVVRPQAGVQAKVQTEALVAELSQRMDTQFLAMRSVISGLVGAPDFGRSPQPLPAGLDEHFDRVLAAVTGLTGPESEREMVQRALSMDESGRAQRQAFQDPGLYTGLGAAAVLRVLLVWLRENVARWCAAVSVPPTAVQTDQLDATCKIFADLYTSIPLSKLVVTGPGANAAERVRHRDTLDVFAAQLRQLVLGAIAGSDAASAAEPPGLPAARRRSTPGSGEA</sequence>
<keyword evidence="4" id="KW-1185">Reference proteome</keyword>
<dbReference type="PANTHER" id="PTHR35894">
    <property type="entry name" value="GENERAL SECRETION PATHWAY PROTEIN A-RELATED"/>
    <property type="match status" value="1"/>
</dbReference>
<comment type="caution">
    <text evidence="3">The sequence shown here is derived from an EMBL/GenBank/DDBJ whole genome shotgun (WGS) entry which is preliminary data.</text>
</comment>
<accession>A0ABP6Q0Y4</accession>
<dbReference type="InterPro" id="IPR003593">
    <property type="entry name" value="AAA+_ATPase"/>
</dbReference>
<dbReference type="SMART" id="SM00382">
    <property type="entry name" value="AAA"/>
    <property type="match status" value="1"/>
</dbReference>
<feature type="region of interest" description="Disordered" evidence="1">
    <location>
        <begin position="707"/>
        <end position="731"/>
    </location>
</feature>
<evidence type="ECO:0000313" key="4">
    <source>
        <dbReference type="Proteomes" id="UP001501237"/>
    </source>
</evidence>
<dbReference type="InterPro" id="IPR027417">
    <property type="entry name" value="P-loop_NTPase"/>
</dbReference>